<proteinExistence type="predicted"/>
<gene>
    <name evidence="3" type="ORF">PFISCL1PPCAC_6887</name>
</gene>
<feature type="region of interest" description="Disordered" evidence="1">
    <location>
        <begin position="183"/>
        <end position="209"/>
    </location>
</feature>
<accession>A0AAV5VA19</accession>
<keyword evidence="4" id="KW-1185">Reference proteome</keyword>
<dbReference type="Pfam" id="PF21038">
    <property type="entry name" value="CEP104_N"/>
    <property type="match status" value="1"/>
</dbReference>
<sequence length="377" mass="42074">MVVHYELISVSSEDGEAIDQFRKDQPSILEIEGNGVCWISEPNRGFPQSLILKLDHTEDIFRIDVIAHPLHIPSSMTVNFGMPIHGKHRNTTGNSYDADYLEKGTIHFVDGEHVNTKQTLLTSGQAHYIRFTTHGFFKTSKNEHSQVGIISIVLNGNTSSYGGLSFASGSSAVNSPRDYLSSSLTLPSITGPTPDTTPSTTPRTNRSSSPEYLIPLMHLNTISDKGFLRLTTYHLRSDLATKPHPPLSPRPIGDIQSMKTEPFKKNETPKALRDISPPRRIVISPYDKGKERPSLNVLPVRPISREAVIVPPMISIKPINLDEDDSDEEEVIFTRQMITRLNNKLIAQNEQPVPVSEERYKKGEVKKKRATSASKYV</sequence>
<comment type="caution">
    <text evidence="3">The sequence shown here is derived from an EMBL/GenBank/DDBJ whole genome shotgun (WGS) entry which is preliminary data.</text>
</comment>
<evidence type="ECO:0000313" key="3">
    <source>
        <dbReference type="EMBL" id="GMT15591.1"/>
    </source>
</evidence>
<reference evidence="3" key="1">
    <citation type="submission" date="2023-10" db="EMBL/GenBank/DDBJ databases">
        <title>Genome assembly of Pristionchus species.</title>
        <authorList>
            <person name="Yoshida K."/>
            <person name="Sommer R.J."/>
        </authorList>
    </citation>
    <scope>NUCLEOTIDE SEQUENCE</scope>
    <source>
        <strain evidence="3">RS5133</strain>
    </source>
</reference>
<dbReference type="Proteomes" id="UP001432322">
    <property type="component" value="Unassembled WGS sequence"/>
</dbReference>
<protein>
    <recommendedName>
        <fullName evidence="2">Centrosomal protein CEP104 N-terminal domain-containing protein</fullName>
    </recommendedName>
</protein>
<evidence type="ECO:0000256" key="1">
    <source>
        <dbReference type="SAM" id="MobiDB-lite"/>
    </source>
</evidence>
<dbReference type="EMBL" id="BTSY01000002">
    <property type="protein sequence ID" value="GMT15591.1"/>
    <property type="molecule type" value="Genomic_DNA"/>
</dbReference>
<dbReference type="InterPro" id="IPR052607">
    <property type="entry name" value="CEP104-like"/>
</dbReference>
<dbReference type="InterPro" id="IPR048739">
    <property type="entry name" value="CEP104_N"/>
</dbReference>
<feature type="region of interest" description="Disordered" evidence="1">
    <location>
        <begin position="351"/>
        <end position="377"/>
    </location>
</feature>
<evidence type="ECO:0000313" key="4">
    <source>
        <dbReference type="Proteomes" id="UP001432322"/>
    </source>
</evidence>
<evidence type="ECO:0000259" key="2">
    <source>
        <dbReference type="Pfam" id="PF21038"/>
    </source>
</evidence>
<feature type="domain" description="Centrosomal protein CEP104 N-terminal" evidence="2">
    <location>
        <begin position="38"/>
        <end position="155"/>
    </location>
</feature>
<dbReference type="PANTHER" id="PTHR13371:SF11">
    <property type="entry name" value="PITH DOMAIN-CONTAINING PROTEIN"/>
    <property type="match status" value="1"/>
</dbReference>
<dbReference type="AlphaFoldDB" id="A0AAV5VA19"/>
<name>A0AAV5VA19_9BILA</name>
<dbReference type="PANTHER" id="PTHR13371">
    <property type="entry name" value="GLYCINE-, GLUTAMATE-, THIENYLCYCLOHEXYLPIPERIDINE-BINDING PROTEIN"/>
    <property type="match status" value="1"/>
</dbReference>
<feature type="compositionally biased region" description="Low complexity" evidence="1">
    <location>
        <begin position="187"/>
        <end position="209"/>
    </location>
</feature>
<dbReference type="GO" id="GO:0005929">
    <property type="term" value="C:cilium"/>
    <property type="evidence" value="ECO:0007669"/>
    <property type="project" value="TreeGrafter"/>
</dbReference>
<organism evidence="3 4">
    <name type="scientific">Pristionchus fissidentatus</name>
    <dbReference type="NCBI Taxonomy" id="1538716"/>
    <lineage>
        <taxon>Eukaryota</taxon>
        <taxon>Metazoa</taxon>
        <taxon>Ecdysozoa</taxon>
        <taxon>Nematoda</taxon>
        <taxon>Chromadorea</taxon>
        <taxon>Rhabditida</taxon>
        <taxon>Rhabditina</taxon>
        <taxon>Diplogasteromorpha</taxon>
        <taxon>Diplogasteroidea</taxon>
        <taxon>Neodiplogasteridae</taxon>
        <taxon>Pristionchus</taxon>
    </lineage>
</organism>